<proteinExistence type="predicted"/>
<reference evidence="1 2" key="1">
    <citation type="journal article" date="2018" name="Front. Plant Sci.">
        <title>Red Clover (Trifolium pratense) and Zigzag Clover (T. medium) - A Picture of Genomic Similarities and Differences.</title>
        <authorList>
            <person name="Dluhosova J."/>
            <person name="Istvanek J."/>
            <person name="Nedelnik J."/>
            <person name="Repkova J."/>
        </authorList>
    </citation>
    <scope>NUCLEOTIDE SEQUENCE [LARGE SCALE GENOMIC DNA]</scope>
    <source>
        <strain evidence="2">cv. 10/8</strain>
        <tissue evidence="1">Leaf</tissue>
    </source>
</reference>
<accession>A0A392UQC2</accession>
<protein>
    <submittedName>
        <fullName evidence="1">Envelope-like protein</fullName>
    </submittedName>
</protein>
<evidence type="ECO:0000313" key="1">
    <source>
        <dbReference type="EMBL" id="MCI75853.1"/>
    </source>
</evidence>
<organism evidence="1 2">
    <name type="scientific">Trifolium medium</name>
    <dbReference type="NCBI Taxonomy" id="97028"/>
    <lineage>
        <taxon>Eukaryota</taxon>
        <taxon>Viridiplantae</taxon>
        <taxon>Streptophyta</taxon>
        <taxon>Embryophyta</taxon>
        <taxon>Tracheophyta</taxon>
        <taxon>Spermatophyta</taxon>
        <taxon>Magnoliopsida</taxon>
        <taxon>eudicotyledons</taxon>
        <taxon>Gunneridae</taxon>
        <taxon>Pentapetalae</taxon>
        <taxon>rosids</taxon>
        <taxon>fabids</taxon>
        <taxon>Fabales</taxon>
        <taxon>Fabaceae</taxon>
        <taxon>Papilionoideae</taxon>
        <taxon>50 kb inversion clade</taxon>
        <taxon>NPAAA clade</taxon>
        <taxon>Hologalegina</taxon>
        <taxon>IRL clade</taxon>
        <taxon>Trifolieae</taxon>
        <taxon>Trifolium</taxon>
    </lineage>
</organism>
<sequence>VAGLMKTISDLGNYYDRLAKEFLINIVDNCDDPDSPEYRKVYV</sequence>
<dbReference type="AlphaFoldDB" id="A0A392UQC2"/>
<dbReference type="Proteomes" id="UP000265520">
    <property type="component" value="Unassembled WGS sequence"/>
</dbReference>
<dbReference type="EMBL" id="LXQA010892447">
    <property type="protein sequence ID" value="MCI75853.1"/>
    <property type="molecule type" value="Genomic_DNA"/>
</dbReference>
<comment type="caution">
    <text evidence="1">The sequence shown here is derived from an EMBL/GenBank/DDBJ whole genome shotgun (WGS) entry which is preliminary data.</text>
</comment>
<name>A0A392UQC2_9FABA</name>
<keyword evidence="2" id="KW-1185">Reference proteome</keyword>
<feature type="non-terminal residue" evidence="1">
    <location>
        <position position="1"/>
    </location>
</feature>
<evidence type="ECO:0000313" key="2">
    <source>
        <dbReference type="Proteomes" id="UP000265520"/>
    </source>
</evidence>